<feature type="transmembrane region" description="Helical" evidence="1">
    <location>
        <begin position="33"/>
        <end position="52"/>
    </location>
</feature>
<gene>
    <name evidence="2" type="ORF">UFOVP127_125</name>
    <name evidence="3" type="ORF">UFOVP276_231</name>
</gene>
<keyword evidence="1" id="KW-0812">Transmembrane</keyword>
<proteinExistence type="predicted"/>
<sequence length="108" mass="11966">MNHRRMLVLLATFMTVEVIALIIGKYIHEGLISWLFSASCLFGAIPIAYYGWRLRDVRVLTVKDIGKTFKYRGKKDITVTLPSSGGNIPIGSVIVVKQLGDGKVSIQT</sequence>
<organism evidence="3">
    <name type="scientific">uncultured Caudovirales phage</name>
    <dbReference type="NCBI Taxonomy" id="2100421"/>
    <lineage>
        <taxon>Viruses</taxon>
        <taxon>Duplodnaviria</taxon>
        <taxon>Heunggongvirae</taxon>
        <taxon>Uroviricota</taxon>
        <taxon>Caudoviricetes</taxon>
        <taxon>Peduoviridae</taxon>
        <taxon>Maltschvirus</taxon>
        <taxon>Maltschvirus maltsch</taxon>
    </lineage>
</organism>
<reference evidence="3" key="1">
    <citation type="submission" date="2020-04" db="EMBL/GenBank/DDBJ databases">
        <authorList>
            <person name="Chiriac C."/>
            <person name="Salcher M."/>
            <person name="Ghai R."/>
            <person name="Kavagutti S V."/>
        </authorList>
    </citation>
    <scope>NUCLEOTIDE SEQUENCE</scope>
</reference>
<keyword evidence="1" id="KW-1133">Transmembrane helix</keyword>
<dbReference type="EMBL" id="LR796249">
    <property type="protein sequence ID" value="CAB4131503.1"/>
    <property type="molecule type" value="Genomic_DNA"/>
</dbReference>
<accession>A0A6J5LLV0</accession>
<dbReference type="EMBL" id="LR796294">
    <property type="protein sequence ID" value="CAB4135275.1"/>
    <property type="molecule type" value="Genomic_DNA"/>
</dbReference>
<evidence type="ECO:0000313" key="2">
    <source>
        <dbReference type="EMBL" id="CAB4131503.1"/>
    </source>
</evidence>
<name>A0A6J5LLV0_9CAUD</name>
<feature type="transmembrane region" description="Helical" evidence="1">
    <location>
        <begin position="7"/>
        <end position="27"/>
    </location>
</feature>
<keyword evidence="1" id="KW-0472">Membrane</keyword>
<evidence type="ECO:0000313" key="3">
    <source>
        <dbReference type="EMBL" id="CAB4135275.1"/>
    </source>
</evidence>
<protein>
    <submittedName>
        <fullName evidence="3">Uncharacterized protein</fullName>
    </submittedName>
</protein>
<evidence type="ECO:0000256" key="1">
    <source>
        <dbReference type="SAM" id="Phobius"/>
    </source>
</evidence>